<dbReference type="SUPFAM" id="SSF53223">
    <property type="entry name" value="Aminoacid dehydrogenase-like, N-terminal domain"/>
    <property type="match status" value="1"/>
</dbReference>
<feature type="binding site" evidence="9">
    <location>
        <begin position="22"/>
        <end position="24"/>
    </location>
    <ligand>
        <name>shikimate</name>
        <dbReference type="ChEBI" id="CHEBI:36208"/>
    </ligand>
</feature>
<dbReference type="EMBL" id="QVEP01000007">
    <property type="protein sequence ID" value="RGB81058.1"/>
    <property type="molecule type" value="Genomic_DNA"/>
</dbReference>
<dbReference type="InterPro" id="IPR022893">
    <property type="entry name" value="Shikimate_DH_fam"/>
</dbReference>
<dbReference type="GO" id="GO:0050661">
    <property type="term" value="F:NADP binding"/>
    <property type="evidence" value="ECO:0007669"/>
    <property type="project" value="InterPro"/>
</dbReference>
<keyword evidence="3 9" id="KW-0521">NADP</keyword>
<comment type="function">
    <text evidence="9">Involved in the biosynthesis of the chorismate, which leads to the biosynthesis of aromatic amino acids. Catalyzes the reversible NADPH linked reduction of 3-dehydroshikimate (DHSA) to yield shikimate (SA).</text>
</comment>
<feature type="domain" description="Shikimate dehydrogenase substrate binding N-terminal" evidence="10">
    <location>
        <begin position="14"/>
        <end position="96"/>
    </location>
</feature>
<evidence type="ECO:0000256" key="9">
    <source>
        <dbReference type="HAMAP-Rule" id="MF_00222"/>
    </source>
</evidence>
<dbReference type="Gene3D" id="3.40.50.720">
    <property type="entry name" value="NAD(P)-binding Rossmann-like Domain"/>
    <property type="match status" value="1"/>
</dbReference>
<dbReference type="GO" id="GO:0030266">
    <property type="term" value="F:quinate 3-dehydrogenase (NAD+) activity"/>
    <property type="evidence" value="ECO:0007669"/>
    <property type="project" value="UniProtKB-EC"/>
</dbReference>
<dbReference type="CDD" id="cd01065">
    <property type="entry name" value="NAD_bind_Shikimate_DH"/>
    <property type="match status" value="1"/>
</dbReference>
<dbReference type="EC" id="1.1.1.25" evidence="9"/>
<feature type="binding site" evidence="9">
    <location>
        <position position="234"/>
    </location>
    <ligand>
        <name>NADP(+)</name>
        <dbReference type="ChEBI" id="CHEBI:58349"/>
    </ligand>
</feature>
<dbReference type="GO" id="GO:0008652">
    <property type="term" value="P:amino acid biosynthetic process"/>
    <property type="evidence" value="ECO:0007669"/>
    <property type="project" value="UniProtKB-KW"/>
</dbReference>
<dbReference type="AlphaFoldDB" id="A0A3E2TQR2"/>
<evidence type="ECO:0000259" key="10">
    <source>
        <dbReference type="Pfam" id="PF08501"/>
    </source>
</evidence>
<dbReference type="GO" id="GO:0052734">
    <property type="term" value="F:shikimate 3-dehydrogenase (NAD+) activity"/>
    <property type="evidence" value="ECO:0007669"/>
    <property type="project" value="RHEA"/>
</dbReference>
<feature type="binding site" evidence="9">
    <location>
        <position position="94"/>
    </location>
    <ligand>
        <name>shikimate</name>
        <dbReference type="ChEBI" id="CHEBI:36208"/>
    </ligand>
</feature>
<dbReference type="FunFam" id="3.40.50.720:FF:000086">
    <property type="entry name" value="Quinate/shikimate dehydrogenase"/>
    <property type="match status" value="1"/>
</dbReference>
<comment type="catalytic activity">
    <reaction evidence="9">
        <text>shikimate + NADP(+) = 3-dehydroshikimate + NADPH + H(+)</text>
        <dbReference type="Rhea" id="RHEA:17737"/>
        <dbReference type="ChEBI" id="CHEBI:15378"/>
        <dbReference type="ChEBI" id="CHEBI:16630"/>
        <dbReference type="ChEBI" id="CHEBI:36208"/>
        <dbReference type="ChEBI" id="CHEBI:57783"/>
        <dbReference type="ChEBI" id="CHEBI:58349"/>
        <dbReference type="EC" id="1.1.1.25"/>
    </reaction>
</comment>
<name>A0A3E2TQR2_9FIRM</name>
<sequence length="289" mass="31327">MKDRITGHTVLTGLLGSPVAHSISPMMHNESFRQLGLDYAYLAFDVGTDNLKTAVEGLKVLGVRGFNLTMPDKNLMCTYCDKLSPAAELIGAVNTVVNDNGVLTGHTTDGIGYMEAARDAGYDLTGKTMTLLGGGGAATAICVQAALDGLKEIRVFNIKDQFYGRLEKLTANITAKTSCKVTLHDLADERALYDSIETSDILTNGTSVGMAPNTDACLIKDTDVFRKELIVSDVIYNPEQTKLLKLASEKGCPTFNGLYMLLYQGAAAFKIWTGQDMPVDIIKEKYFTR</sequence>
<dbReference type="SUPFAM" id="SSF51735">
    <property type="entry name" value="NAD(P)-binding Rossmann-fold domains"/>
    <property type="match status" value="1"/>
</dbReference>
<dbReference type="GO" id="GO:0004764">
    <property type="term" value="F:shikimate 3-dehydrogenase (NADP+) activity"/>
    <property type="evidence" value="ECO:0007669"/>
    <property type="project" value="UniProtKB-UniRule"/>
</dbReference>
<evidence type="ECO:0000256" key="4">
    <source>
        <dbReference type="ARBA" id="ARBA00023002"/>
    </source>
</evidence>
<feature type="binding site" evidence="9">
    <location>
        <position position="236"/>
    </location>
    <ligand>
        <name>shikimate</name>
        <dbReference type="ChEBI" id="CHEBI:36208"/>
    </ligand>
</feature>
<organism evidence="12 13">
    <name type="scientific">Coprococcus catus</name>
    <dbReference type="NCBI Taxonomy" id="116085"/>
    <lineage>
        <taxon>Bacteria</taxon>
        <taxon>Bacillati</taxon>
        <taxon>Bacillota</taxon>
        <taxon>Clostridia</taxon>
        <taxon>Lachnospirales</taxon>
        <taxon>Lachnospiraceae</taxon>
        <taxon>Coprococcus</taxon>
    </lineage>
</organism>
<keyword evidence="5 9" id="KW-0057">Aromatic amino acid biosynthesis</keyword>
<evidence type="ECO:0000256" key="7">
    <source>
        <dbReference type="ARBA" id="ARBA00052329"/>
    </source>
</evidence>
<dbReference type="PANTHER" id="PTHR21089:SF1">
    <property type="entry name" value="BIFUNCTIONAL 3-DEHYDROQUINATE DEHYDRATASE_SHIKIMATE DEHYDROGENASE, CHLOROPLASTIC"/>
    <property type="match status" value="1"/>
</dbReference>
<dbReference type="GO" id="GO:0019632">
    <property type="term" value="P:shikimate metabolic process"/>
    <property type="evidence" value="ECO:0007669"/>
    <property type="project" value="InterPro"/>
</dbReference>
<dbReference type="RefSeq" id="WP_015514584.1">
    <property type="nucleotide sequence ID" value="NZ_JAQDKA010000011.1"/>
</dbReference>
<feature type="binding site" evidence="9">
    <location>
        <position position="257"/>
    </location>
    <ligand>
        <name>NADP(+)</name>
        <dbReference type="ChEBI" id="CHEBI:58349"/>
    </ligand>
</feature>
<evidence type="ECO:0000256" key="2">
    <source>
        <dbReference type="ARBA" id="ARBA00022605"/>
    </source>
</evidence>
<protein>
    <recommendedName>
        <fullName evidence="9">Shikimate dehydrogenase (NADP(+))</fullName>
        <shortName evidence="9">SDH</shortName>
        <ecNumber evidence="9">1.1.1.25</ecNumber>
    </recommendedName>
</protein>
<dbReference type="Pfam" id="PF08501">
    <property type="entry name" value="Shikimate_dh_N"/>
    <property type="match status" value="1"/>
</dbReference>
<dbReference type="InterPro" id="IPR013708">
    <property type="entry name" value="Shikimate_DH-bd_N"/>
</dbReference>
<dbReference type="Gene3D" id="3.40.50.10860">
    <property type="entry name" value="Leucine Dehydrogenase, chain A, domain 1"/>
    <property type="match status" value="1"/>
</dbReference>
<feature type="binding site" evidence="9">
    <location>
        <position position="109"/>
    </location>
    <ligand>
        <name>shikimate</name>
        <dbReference type="ChEBI" id="CHEBI:36208"/>
    </ligand>
</feature>
<dbReference type="InterPro" id="IPR036291">
    <property type="entry name" value="NAD(P)-bd_dom_sf"/>
</dbReference>
<feature type="binding site" evidence="9">
    <location>
        <begin position="133"/>
        <end position="137"/>
    </location>
    <ligand>
        <name>NADP(+)</name>
        <dbReference type="ChEBI" id="CHEBI:58349"/>
    </ligand>
</feature>
<comment type="similarity">
    <text evidence="9">Belongs to the shikimate dehydrogenase family.</text>
</comment>
<dbReference type="Proteomes" id="UP000260773">
    <property type="component" value="Unassembled WGS sequence"/>
</dbReference>
<evidence type="ECO:0000259" key="11">
    <source>
        <dbReference type="Pfam" id="PF18317"/>
    </source>
</evidence>
<accession>A0A3E2TQR2</accession>
<dbReference type="PANTHER" id="PTHR21089">
    <property type="entry name" value="SHIKIMATE DEHYDROGENASE"/>
    <property type="match status" value="1"/>
</dbReference>
<dbReference type="InterPro" id="IPR041121">
    <property type="entry name" value="SDH_C"/>
</dbReference>
<evidence type="ECO:0000256" key="6">
    <source>
        <dbReference type="ARBA" id="ARBA00051639"/>
    </source>
</evidence>
<comment type="catalytic activity">
    <reaction evidence="7">
        <text>shikimate + NAD(+) = 3-dehydroshikimate + NADH + H(+)</text>
        <dbReference type="Rhea" id="RHEA:17741"/>
        <dbReference type="ChEBI" id="CHEBI:15378"/>
        <dbReference type="ChEBI" id="CHEBI:16630"/>
        <dbReference type="ChEBI" id="CHEBI:36208"/>
        <dbReference type="ChEBI" id="CHEBI:57540"/>
        <dbReference type="ChEBI" id="CHEBI:57945"/>
    </reaction>
</comment>
<dbReference type="HAMAP" id="MF_00222">
    <property type="entry name" value="Shikimate_DH_AroE"/>
    <property type="match status" value="1"/>
</dbReference>
<dbReference type="GO" id="GO:0009423">
    <property type="term" value="P:chorismate biosynthetic process"/>
    <property type="evidence" value="ECO:0007669"/>
    <property type="project" value="UniProtKB-UniRule"/>
</dbReference>
<comment type="caution">
    <text evidence="12">The sequence shown here is derived from an EMBL/GenBank/DDBJ whole genome shotgun (WGS) entry which is preliminary data.</text>
</comment>
<proteinExistence type="inferred from homology"/>
<comment type="subunit">
    <text evidence="9">Homodimer.</text>
</comment>
<comment type="pathway">
    <text evidence="1 9">Metabolic intermediate biosynthesis; chorismate biosynthesis; chorismate from D-erythrose 4-phosphate and phosphoenolpyruvate: step 4/7.</text>
</comment>
<dbReference type="GO" id="GO:0009073">
    <property type="term" value="P:aromatic amino acid family biosynthetic process"/>
    <property type="evidence" value="ECO:0007669"/>
    <property type="project" value="UniProtKB-KW"/>
</dbReference>
<comment type="pathway">
    <text evidence="8">Aromatic compound metabolism; 3,4-dihydroxybenzoate biosynthesis; 3-dehydroquinate from D-quinate (NAD(+) route).</text>
</comment>
<keyword evidence="2 9" id="KW-0028">Amino-acid biosynthesis</keyword>
<evidence type="ECO:0000256" key="5">
    <source>
        <dbReference type="ARBA" id="ARBA00023141"/>
    </source>
</evidence>
<dbReference type="UniPathway" id="UPA00053">
    <property type="reaction ID" value="UER00087"/>
</dbReference>
<feature type="binding site" evidence="9">
    <location>
        <position position="69"/>
    </location>
    <ligand>
        <name>shikimate</name>
        <dbReference type="ChEBI" id="CHEBI:36208"/>
    </ligand>
</feature>
<evidence type="ECO:0000256" key="3">
    <source>
        <dbReference type="ARBA" id="ARBA00022857"/>
    </source>
</evidence>
<dbReference type="InterPro" id="IPR046346">
    <property type="entry name" value="Aminoacid_DH-like_N_sf"/>
</dbReference>
<dbReference type="InterPro" id="IPR011342">
    <property type="entry name" value="Shikimate_DH"/>
</dbReference>
<feature type="domain" description="SDH C-terminal" evidence="11">
    <location>
        <begin position="257"/>
        <end position="284"/>
    </location>
</feature>
<evidence type="ECO:0000313" key="13">
    <source>
        <dbReference type="Proteomes" id="UP000260773"/>
    </source>
</evidence>
<feature type="binding site" evidence="9">
    <location>
        <position position="264"/>
    </location>
    <ligand>
        <name>shikimate</name>
        <dbReference type="ChEBI" id="CHEBI:36208"/>
    </ligand>
</feature>
<reference evidence="12 13" key="1">
    <citation type="submission" date="2018-08" db="EMBL/GenBank/DDBJ databases">
        <title>A genome reference for cultivated species of the human gut microbiota.</title>
        <authorList>
            <person name="Zou Y."/>
            <person name="Xue W."/>
            <person name="Luo G."/>
        </authorList>
    </citation>
    <scope>NUCLEOTIDE SEQUENCE [LARGE SCALE GENOMIC DNA]</scope>
    <source>
        <strain evidence="12 13">AF45-17</strain>
    </source>
</reference>
<comment type="catalytic activity">
    <reaction evidence="6">
        <text>L-quinate + NAD(+) = 3-dehydroquinate + NADH + H(+)</text>
        <dbReference type="Rhea" id="RHEA:22364"/>
        <dbReference type="ChEBI" id="CHEBI:15378"/>
        <dbReference type="ChEBI" id="CHEBI:29751"/>
        <dbReference type="ChEBI" id="CHEBI:32364"/>
        <dbReference type="ChEBI" id="CHEBI:57540"/>
        <dbReference type="ChEBI" id="CHEBI:57945"/>
        <dbReference type="EC" id="1.1.1.24"/>
    </reaction>
</comment>
<feature type="active site" description="Proton acceptor" evidence="9">
    <location>
        <position position="73"/>
    </location>
</feature>
<comment type="caution">
    <text evidence="9">Lacks conserved residue(s) required for the propagation of feature annotation.</text>
</comment>
<keyword evidence="4 9" id="KW-0560">Oxidoreductase</keyword>
<gene>
    <name evidence="9 12" type="primary">aroE</name>
    <name evidence="12" type="ORF">DW070_04505</name>
</gene>
<dbReference type="NCBIfam" id="TIGR00507">
    <property type="entry name" value="aroE"/>
    <property type="match status" value="1"/>
</dbReference>
<dbReference type="Pfam" id="PF18317">
    <property type="entry name" value="SDH_C"/>
    <property type="match status" value="1"/>
</dbReference>
<evidence type="ECO:0000313" key="12">
    <source>
        <dbReference type="EMBL" id="RGB81058.1"/>
    </source>
</evidence>
<evidence type="ECO:0000256" key="8">
    <source>
        <dbReference type="ARBA" id="ARBA00060613"/>
    </source>
</evidence>
<evidence type="ECO:0000256" key="1">
    <source>
        <dbReference type="ARBA" id="ARBA00004871"/>
    </source>
</evidence>
<dbReference type="FunFam" id="3.40.50.10860:FF:000004">
    <property type="entry name" value="Quinate/shikimate dehydrogenase"/>
    <property type="match status" value="1"/>
</dbReference>